<proteinExistence type="predicted"/>
<dbReference type="WBParaSite" id="GPLIN_001254400">
    <property type="protein sequence ID" value="GPLIN_001254400"/>
    <property type="gene ID" value="GPLIN_001254400"/>
</dbReference>
<evidence type="ECO:0000313" key="3">
    <source>
        <dbReference type="WBParaSite" id="GPLIN_001254400"/>
    </source>
</evidence>
<evidence type="ECO:0000256" key="1">
    <source>
        <dbReference type="SAM" id="MobiDB-lite"/>
    </source>
</evidence>
<dbReference type="Proteomes" id="UP000050741">
    <property type="component" value="Unassembled WGS sequence"/>
</dbReference>
<name>A0A183CI38_GLOPA</name>
<feature type="region of interest" description="Disordered" evidence="1">
    <location>
        <begin position="36"/>
        <end position="68"/>
    </location>
</feature>
<reference evidence="3" key="2">
    <citation type="submission" date="2016-06" db="UniProtKB">
        <authorList>
            <consortium name="WormBaseParasite"/>
        </authorList>
    </citation>
    <scope>IDENTIFICATION</scope>
</reference>
<sequence length="68" mass="7706">MGRVPKVRVPNGPSIESPSAEWAEYRKSECRMGRVPKVRVPNGPEIPSAEYRKSSADGRYRKSKCRMV</sequence>
<reference evidence="2" key="1">
    <citation type="submission" date="2014-05" db="EMBL/GenBank/DDBJ databases">
        <title>The genome and life-stage specific transcriptomes of Globodera pallida elucidate key aspects of plant parasitism by a cyst nematode.</title>
        <authorList>
            <person name="Cotton J.A."/>
            <person name="Lilley C.J."/>
            <person name="Jones L.M."/>
            <person name="Kikuchi T."/>
            <person name="Reid A.J."/>
            <person name="Thorpe P."/>
            <person name="Tsai I.J."/>
            <person name="Beasley H."/>
            <person name="Blok V."/>
            <person name="Cock P.J.A."/>
            <person name="Van den Akker S.E."/>
            <person name="Holroyd N."/>
            <person name="Hunt M."/>
            <person name="Mantelin S."/>
            <person name="Naghra H."/>
            <person name="Pain A."/>
            <person name="Palomares-Rius J.E."/>
            <person name="Zarowiecki M."/>
            <person name="Berriman M."/>
            <person name="Jones J.T."/>
            <person name="Urwin P.E."/>
        </authorList>
    </citation>
    <scope>NUCLEOTIDE SEQUENCE [LARGE SCALE GENOMIC DNA]</scope>
    <source>
        <strain evidence="2">Lindley</strain>
    </source>
</reference>
<keyword evidence="2" id="KW-1185">Reference proteome</keyword>
<dbReference type="AlphaFoldDB" id="A0A183CI38"/>
<feature type="region of interest" description="Disordered" evidence="1">
    <location>
        <begin position="1"/>
        <end position="20"/>
    </location>
</feature>
<organism evidence="2 3">
    <name type="scientific">Globodera pallida</name>
    <name type="common">Potato cyst nematode worm</name>
    <name type="synonym">Heterodera pallida</name>
    <dbReference type="NCBI Taxonomy" id="36090"/>
    <lineage>
        <taxon>Eukaryota</taxon>
        <taxon>Metazoa</taxon>
        <taxon>Ecdysozoa</taxon>
        <taxon>Nematoda</taxon>
        <taxon>Chromadorea</taxon>
        <taxon>Rhabditida</taxon>
        <taxon>Tylenchina</taxon>
        <taxon>Tylenchomorpha</taxon>
        <taxon>Tylenchoidea</taxon>
        <taxon>Heteroderidae</taxon>
        <taxon>Heteroderinae</taxon>
        <taxon>Globodera</taxon>
    </lineage>
</organism>
<protein>
    <submittedName>
        <fullName evidence="3">Transposase</fullName>
    </submittedName>
</protein>
<evidence type="ECO:0000313" key="2">
    <source>
        <dbReference type="Proteomes" id="UP000050741"/>
    </source>
</evidence>
<feature type="compositionally biased region" description="Basic and acidic residues" evidence="1">
    <location>
        <begin position="50"/>
        <end position="60"/>
    </location>
</feature>
<accession>A0A183CI38</accession>